<dbReference type="AlphaFoldDB" id="A0A7X2P3S0"/>
<evidence type="ECO:0000256" key="2">
    <source>
        <dbReference type="ARBA" id="ARBA00022771"/>
    </source>
</evidence>
<comment type="caution">
    <text evidence="5">The sequence shown here is derived from an EMBL/GenBank/DDBJ whole genome shotgun (WGS) entry which is preliminary data.</text>
</comment>
<dbReference type="Gene3D" id="3.90.580.10">
    <property type="entry name" value="Zinc finger, CHC2-type domain"/>
    <property type="match status" value="1"/>
</dbReference>
<gene>
    <name evidence="5" type="ORF">FYJ57_09620</name>
</gene>
<dbReference type="RefSeq" id="WP_154432478.1">
    <property type="nucleotide sequence ID" value="NZ_VUMS01000016.1"/>
</dbReference>
<dbReference type="SUPFAM" id="SSF57783">
    <property type="entry name" value="Zinc beta-ribbon"/>
    <property type="match status" value="1"/>
</dbReference>
<evidence type="ECO:0000313" key="5">
    <source>
        <dbReference type="EMBL" id="MST66974.1"/>
    </source>
</evidence>
<evidence type="ECO:0000313" key="6">
    <source>
        <dbReference type="Proteomes" id="UP000440513"/>
    </source>
</evidence>
<evidence type="ECO:0000256" key="1">
    <source>
        <dbReference type="ARBA" id="ARBA00022723"/>
    </source>
</evidence>
<dbReference type="GO" id="GO:0008270">
    <property type="term" value="F:zinc ion binding"/>
    <property type="evidence" value="ECO:0007669"/>
    <property type="project" value="UniProtKB-KW"/>
</dbReference>
<feature type="domain" description="Zinc finger CHC2-type" evidence="4">
    <location>
        <begin position="29"/>
        <end position="79"/>
    </location>
</feature>
<name>A0A7X2P3S0_9FIRM</name>
<proteinExistence type="predicted"/>
<dbReference type="EMBL" id="VUMS01000016">
    <property type="protein sequence ID" value="MST66974.1"/>
    <property type="molecule type" value="Genomic_DNA"/>
</dbReference>
<keyword evidence="6" id="KW-1185">Reference proteome</keyword>
<accession>A0A7X2P3S0</accession>
<dbReference type="GO" id="GO:0003899">
    <property type="term" value="F:DNA-directed RNA polymerase activity"/>
    <property type="evidence" value="ECO:0007669"/>
    <property type="project" value="InterPro"/>
</dbReference>
<dbReference type="GO" id="GO:0005737">
    <property type="term" value="C:cytoplasm"/>
    <property type="evidence" value="ECO:0007669"/>
    <property type="project" value="TreeGrafter"/>
</dbReference>
<dbReference type="Proteomes" id="UP000440513">
    <property type="component" value="Unassembled WGS sequence"/>
</dbReference>
<dbReference type="PANTHER" id="PTHR30313">
    <property type="entry name" value="DNA PRIMASE"/>
    <property type="match status" value="1"/>
</dbReference>
<keyword evidence="1" id="KW-0479">Metal-binding</keyword>
<dbReference type="Pfam" id="PF01807">
    <property type="entry name" value="Zn_ribbon_DnaG"/>
    <property type="match status" value="1"/>
</dbReference>
<dbReference type="GO" id="GO:0003677">
    <property type="term" value="F:DNA binding"/>
    <property type="evidence" value="ECO:0007669"/>
    <property type="project" value="InterPro"/>
</dbReference>
<dbReference type="PANTHER" id="PTHR30313:SF2">
    <property type="entry name" value="DNA PRIMASE"/>
    <property type="match status" value="1"/>
</dbReference>
<organism evidence="5 6">
    <name type="scientific">Oliverpabstia intestinalis</name>
    <dbReference type="NCBI Taxonomy" id="2606633"/>
    <lineage>
        <taxon>Bacteria</taxon>
        <taxon>Bacillati</taxon>
        <taxon>Bacillota</taxon>
        <taxon>Clostridia</taxon>
        <taxon>Lachnospirales</taxon>
        <taxon>Lachnospiraceae</taxon>
        <taxon>Oliverpabstia</taxon>
    </lineage>
</organism>
<dbReference type="GO" id="GO:0006269">
    <property type="term" value="P:DNA replication, synthesis of primer"/>
    <property type="evidence" value="ECO:0007669"/>
    <property type="project" value="TreeGrafter"/>
</dbReference>
<sequence length="194" mass="22755">MNIFQEMKERVTARQVAERYGLKVSRNGMACCPFHNDKHPSMKIDRNYYCFACGAKGDAVNYVAVLFGLSQLEAAKKINDDFSLNLSIGTSGANRNRKLEVKKKEKVLTKEERMQFVQKKIEQWAKYASDVLLRYLRWMEFWKEFYKPESAEEEWHPLFAEALQNESKVSYMADMLMFGTDEEVLDFSRTDGRR</sequence>
<dbReference type="InterPro" id="IPR002694">
    <property type="entry name" value="Znf_CHC2"/>
</dbReference>
<dbReference type="SMART" id="SM00400">
    <property type="entry name" value="ZnF_CHCC"/>
    <property type="match status" value="1"/>
</dbReference>
<reference evidence="5 6" key="1">
    <citation type="submission" date="2019-08" db="EMBL/GenBank/DDBJ databases">
        <title>In-depth cultivation of the pig gut microbiome towards novel bacterial diversity and tailored functional studies.</title>
        <authorList>
            <person name="Wylensek D."/>
            <person name="Hitch T.C.A."/>
            <person name="Clavel T."/>
        </authorList>
    </citation>
    <scope>NUCLEOTIDE SEQUENCE [LARGE SCALE GENOMIC DNA]</scope>
    <source>
        <strain evidence="5 6">BSM-380-WT-5A</strain>
    </source>
</reference>
<keyword evidence="2" id="KW-0863">Zinc-finger</keyword>
<protein>
    <submittedName>
        <fullName evidence="5">DNA primase</fullName>
    </submittedName>
</protein>
<evidence type="ECO:0000259" key="4">
    <source>
        <dbReference type="SMART" id="SM00400"/>
    </source>
</evidence>
<keyword evidence="3" id="KW-0862">Zinc</keyword>
<dbReference type="InterPro" id="IPR036977">
    <property type="entry name" value="DNA_primase_Znf_CHC2"/>
</dbReference>
<dbReference type="InterPro" id="IPR050219">
    <property type="entry name" value="DnaG_primase"/>
</dbReference>
<evidence type="ECO:0000256" key="3">
    <source>
        <dbReference type="ARBA" id="ARBA00022833"/>
    </source>
</evidence>